<gene>
    <name evidence="1" type="ORF">PQG43_01040</name>
</gene>
<sequence>MKSFIYKVFFLALLSMVLVTALKLAKPKNYNSAMVDKLLLLKKYQHQRKIVLIGGSSVGWGISAKQIEDTTHLPTINLGLHAGFGLIDFQSFVQSMIQPDDIIIFSPEWIFYENPNYHDPATLQDLYSNSAYLDLTEKSTYTKFSSLFLRRVMVLNYVELHPEKSPYRYDCMNKNGDIVSHCGLKPTGPEDYVISFERFNFEQFKQAFPFVTRPNTFIVFPPTQKRIYVKYVAKLNQLQAILSKHNLHVVNSVEENVHESSDFFDLQYHLTCEVREKRTETIIQYLRAFLKTTPK</sequence>
<keyword evidence="2" id="KW-1185">Reference proteome</keyword>
<evidence type="ECO:0000313" key="1">
    <source>
        <dbReference type="EMBL" id="MDF5689438.1"/>
    </source>
</evidence>
<dbReference type="Proteomes" id="UP001321344">
    <property type="component" value="Unassembled WGS sequence"/>
</dbReference>
<dbReference type="EMBL" id="JARJOW010000001">
    <property type="protein sequence ID" value="MDF5689438.1"/>
    <property type="molecule type" value="Genomic_DNA"/>
</dbReference>
<name>A0ABT6BG72_9BACT</name>
<accession>A0ABT6BG72</accession>
<comment type="caution">
    <text evidence="1">The sequence shown here is derived from an EMBL/GenBank/DDBJ whole genome shotgun (WGS) entry which is preliminary data.</text>
</comment>
<evidence type="ECO:0000313" key="2">
    <source>
        <dbReference type="Proteomes" id="UP001321344"/>
    </source>
</evidence>
<reference evidence="1 2" key="1">
    <citation type="submission" date="2023-03" db="EMBL/GenBank/DDBJ databases">
        <title>Genome sequencing of Aquirufa.</title>
        <authorList>
            <person name="Pitt A."/>
            <person name="Hahn M.W."/>
        </authorList>
    </citation>
    <scope>NUCLEOTIDE SEQUENCE [LARGE SCALE GENOMIC DNA]</scope>
    <source>
        <strain evidence="1 2">WAEICH-18A</strain>
    </source>
</reference>
<dbReference type="RefSeq" id="WP_276343416.1">
    <property type="nucleotide sequence ID" value="NZ_JARJOW010000001.1"/>
</dbReference>
<protein>
    <submittedName>
        <fullName evidence="1">Uncharacterized protein</fullName>
    </submittedName>
</protein>
<organism evidence="1 2">
    <name type="scientific">Aquirufa aurantiipilula</name>
    <dbReference type="NCBI Taxonomy" id="2696561"/>
    <lineage>
        <taxon>Bacteria</taxon>
        <taxon>Pseudomonadati</taxon>
        <taxon>Bacteroidota</taxon>
        <taxon>Cytophagia</taxon>
        <taxon>Cytophagales</taxon>
        <taxon>Flectobacillaceae</taxon>
        <taxon>Aquirufa</taxon>
    </lineage>
</organism>
<proteinExistence type="predicted"/>